<dbReference type="EMBL" id="CYHF01000006">
    <property type="protein sequence ID" value="CUA98058.1"/>
    <property type="molecule type" value="Genomic_DNA"/>
</dbReference>
<keyword evidence="5 8" id="KW-1133">Transmembrane helix</keyword>
<keyword evidence="2" id="KW-1003">Cell membrane</keyword>
<gene>
    <name evidence="9" type="ORF">Ga0061069_106193</name>
</gene>
<dbReference type="AlphaFoldDB" id="A0A0K6I4R6"/>
<feature type="binding site" evidence="7">
    <location>
        <position position="216"/>
    </location>
    <ligand>
        <name>Mg(2+)</name>
        <dbReference type="ChEBI" id="CHEBI:18420"/>
    </ligand>
</feature>
<dbReference type="PANTHER" id="PTHR22926:SF3">
    <property type="entry name" value="UNDECAPRENYL-PHOSPHATE ALPHA-N-ACETYLGLUCOSAMINYL 1-PHOSPHATE TRANSFERASE"/>
    <property type="match status" value="1"/>
</dbReference>
<dbReference type="GO" id="GO:0005886">
    <property type="term" value="C:plasma membrane"/>
    <property type="evidence" value="ECO:0007669"/>
    <property type="project" value="UniProtKB-SubCell"/>
</dbReference>
<dbReference type="GO" id="GO:0044038">
    <property type="term" value="P:cell wall macromolecule biosynthetic process"/>
    <property type="evidence" value="ECO:0007669"/>
    <property type="project" value="TreeGrafter"/>
</dbReference>
<dbReference type="GO" id="GO:0071555">
    <property type="term" value="P:cell wall organization"/>
    <property type="evidence" value="ECO:0007669"/>
    <property type="project" value="TreeGrafter"/>
</dbReference>
<organism evidence="9 10">
    <name type="scientific">Thiomonas bhubaneswarensis</name>
    <dbReference type="NCBI Taxonomy" id="339866"/>
    <lineage>
        <taxon>Bacteria</taxon>
        <taxon>Pseudomonadati</taxon>
        <taxon>Pseudomonadota</taxon>
        <taxon>Betaproteobacteria</taxon>
        <taxon>Burkholderiales</taxon>
        <taxon>Thiomonas</taxon>
    </lineage>
</organism>
<dbReference type="InterPro" id="IPR000715">
    <property type="entry name" value="Glycosyl_transferase_4"/>
</dbReference>
<evidence type="ECO:0000256" key="3">
    <source>
        <dbReference type="ARBA" id="ARBA00022679"/>
    </source>
</evidence>
<evidence type="ECO:0000256" key="8">
    <source>
        <dbReference type="SAM" id="Phobius"/>
    </source>
</evidence>
<dbReference type="CDD" id="cd06912">
    <property type="entry name" value="GT_MraY_like"/>
    <property type="match status" value="1"/>
</dbReference>
<feature type="transmembrane region" description="Helical" evidence="8">
    <location>
        <begin position="219"/>
        <end position="237"/>
    </location>
</feature>
<evidence type="ECO:0000256" key="7">
    <source>
        <dbReference type="PIRSR" id="PIRSR600715-1"/>
    </source>
</evidence>
<keyword evidence="3 9" id="KW-0808">Transferase</keyword>
<dbReference type="PANTHER" id="PTHR22926">
    <property type="entry name" value="PHOSPHO-N-ACETYLMURAMOYL-PENTAPEPTIDE-TRANSFERASE"/>
    <property type="match status" value="1"/>
</dbReference>
<keyword evidence="6 8" id="KW-0472">Membrane</keyword>
<dbReference type="GO" id="GO:0009103">
    <property type="term" value="P:lipopolysaccharide biosynthetic process"/>
    <property type="evidence" value="ECO:0007669"/>
    <property type="project" value="TreeGrafter"/>
</dbReference>
<dbReference type="GO" id="GO:0016780">
    <property type="term" value="F:phosphotransferase activity, for other substituted phosphate groups"/>
    <property type="evidence" value="ECO:0007669"/>
    <property type="project" value="InterPro"/>
</dbReference>
<name>A0A0K6I4R6_9BURK</name>
<keyword evidence="7" id="KW-0460">Magnesium</keyword>
<keyword evidence="4 8" id="KW-0812">Transmembrane</keyword>
<comment type="cofactor">
    <cofactor evidence="7">
        <name>Mg(2+)</name>
        <dbReference type="ChEBI" id="CHEBI:18420"/>
    </cofactor>
</comment>
<feature type="transmembrane region" description="Helical" evidence="8">
    <location>
        <begin position="308"/>
        <end position="324"/>
    </location>
</feature>
<keyword evidence="10" id="KW-1185">Reference proteome</keyword>
<feature type="transmembrane region" description="Helical" evidence="8">
    <location>
        <begin position="69"/>
        <end position="88"/>
    </location>
</feature>
<dbReference type="Proteomes" id="UP000183649">
    <property type="component" value="Unassembled WGS sequence"/>
</dbReference>
<feature type="transmembrane region" description="Helical" evidence="8">
    <location>
        <begin position="243"/>
        <end position="261"/>
    </location>
</feature>
<evidence type="ECO:0000313" key="9">
    <source>
        <dbReference type="EMBL" id="CUA98058.1"/>
    </source>
</evidence>
<dbReference type="GO" id="GO:0046872">
    <property type="term" value="F:metal ion binding"/>
    <property type="evidence" value="ECO:0007669"/>
    <property type="project" value="UniProtKB-KW"/>
</dbReference>
<dbReference type="RefSeq" id="WP_055450850.1">
    <property type="nucleotide sequence ID" value="NZ_CYHF01000006.1"/>
</dbReference>
<evidence type="ECO:0000256" key="2">
    <source>
        <dbReference type="ARBA" id="ARBA00022475"/>
    </source>
</evidence>
<feature type="transmembrane region" description="Helical" evidence="8">
    <location>
        <begin position="100"/>
        <end position="119"/>
    </location>
</feature>
<feature type="transmembrane region" description="Helical" evidence="8">
    <location>
        <begin position="131"/>
        <end position="151"/>
    </location>
</feature>
<dbReference type="STRING" id="339866.GCA_001418255_01985"/>
<dbReference type="Pfam" id="PF00953">
    <property type="entry name" value="Glycos_transf_4"/>
    <property type="match status" value="1"/>
</dbReference>
<feature type="transmembrane region" description="Helical" evidence="8">
    <location>
        <begin position="163"/>
        <end position="181"/>
    </location>
</feature>
<evidence type="ECO:0000256" key="5">
    <source>
        <dbReference type="ARBA" id="ARBA00022989"/>
    </source>
</evidence>
<feature type="transmembrane region" description="Helical" evidence="8">
    <location>
        <begin position="44"/>
        <end position="63"/>
    </location>
</feature>
<dbReference type="OrthoDB" id="9783652at2"/>
<evidence type="ECO:0000256" key="6">
    <source>
        <dbReference type="ARBA" id="ARBA00023136"/>
    </source>
</evidence>
<reference evidence="10" key="1">
    <citation type="submission" date="2015-08" db="EMBL/GenBank/DDBJ databases">
        <authorList>
            <person name="Varghese N."/>
        </authorList>
    </citation>
    <scope>NUCLEOTIDE SEQUENCE [LARGE SCALE GENOMIC DNA]</scope>
    <source>
        <strain evidence="10">DSM 18181</strain>
    </source>
</reference>
<feature type="transmembrane region" description="Helical" evidence="8">
    <location>
        <begin position="330"/>
        <end position="349"/>
    </location>
</feature>
<protein>
    <submittedName>
        <fullName evidence="9">UDP-N-acetylmuramyl pentapeptide phosphotransferase/UDP-N-acetylglucosamine-1-phosphate transferase</fullName>
    </submittedName>
</protein>
<feature type="transmembrane region" description="Helical" evidence="8">
    <location>
        <begin position="187"/>
        <end position="207"/>
    </location>
</feature>
<accession>A0A0K6I4R6</accession>
<proteinExistence type="predicted"/>
<evidence type="ECO:0000256" key="1">
    <source>
        <dbReference type="ARBA" id="ARBA00004651"/>
    </source>
</evidence>
<sequence length="354" mass="39442">MLHATALSALLCWLGCAVLIVLGRRRHFGMDETHGVQKWHKHPTPRTGGFAMTLGIAVAMLWLLHLTYLTQQTTAFTAIAVAPVLLAGMIEDLRRHVAPIWRALATVLAAALAVWLLGASVHRLGLWPLDLWLQAWPVLGWIIALVAIGALPHAVNMIDGYNGLAGMVSFMIFGAIGYVAFKVSDVQIMALSLAAIGALLGFLFWNWPRGQIFLGDTGAYLLGFWMALLSVLLVAHNPIVSPWFALMVLAYPVLELLYSLWRRKLRQRAGTAPDTLHLHHLVYWRLTRLLDHDDHPDPKLRRNAATSPYLWAVAAFSVGPAMLWWGNTPMLMLCCVGFVTLYLLAYRLLVQRRI</sequence>
<keyword evidence="7" id="KW-0479">Metal-binding</keyword>
<feature type="transmembrane region" description="Helical" evidence="8">
    <location>
        <begin position="6"/>
        <end position="23"/>
    </location>
</feature>
<feature type="binding site" evidence="7">
    <location>
        <position position="156"/>
    </location>
    <ligand>
        <name>Mg(2+)</name>
        <dbReference type="ChEBI" id="CHEBI:18420"/>
    </ligand>
</feature>
<evidence type="ECO:0000256" key="4">
    <source>
        <dbReference type="ARBA" id="ARBA00022692"/>
    </source>
</evidence>
<evidence type="ECO:0000313" key="10">
    <source>
        <dbReference type="Proteomes" id="UP000183649"/>
    </source>
</evidence>
<comment type="subcellular location">
    <subcellularLocation>
        <location evidence="1">Cell membrane</location>
        <topology evidence="1">Multi-pass membrane protein</topology>
    </subcellularLocation>
</comment>